<name>A0A382SEL8_9ZZZZ</name>
<organism evidence="1">
    <name type="scientific">marine metagenome</name>
    <dbReference type="NCBI Taxonomy" id="408172"/>
    <lineage>
        <taxon>unclassified sequences</taxon>
        <taxon>metagenomes</taxon>
        <taxon>ecological metagenomes</taxon>
    </lineage>
</organism>
<proteinExistence type="predicted"/>
<sequence>PRFTVFNRYVDKGKHSTLPLESHKQMLPEDIYELEQPAVPGQRKRVVERIIKGLETYN</sequence>
<protein>
    <submittedName>
        <fullName evidence="1">Uncharacterized protein</fullName>
    </submittedName>
</protein>
<accession>A0A382SEL8</accession>
<reference evidence="1" key="1">
    <citation type="submission" date="2018-05" db="EMBL/GenBank/DDBJ databases">
        <authorList>
            <person name="Lanie J.A."/>
            <person name="Ng W.-L."/>
            <person name="Kazmierczak K.M."/>
            <person name="Andrzejewski T.M."/>
            <person name="Davidsen T.M."/>
            <person name="Wayne K.J."/>
            <person name="Tettelin H."/>
            <person name="Glass J.I."/>
            <person name="Rusch D."/>
            <person name="Podicherti R."/>
            <person name="Tsui H.-C.T."/>
            <person name="Winkler M.E."/>
        </authorList>
    </citation>
    <scope>NUCLEOTIDE SEQUENCE</scope>
</reference>
<gene>
    <name evidence="1" type="ORF">METZ01_LOCUS360769</name>
</gene>
<feature type="non-terminal residue" evidence="1">
    <location>
        <position position="1"/>
    </location>
</feature>
<dbReference type="AlphaFoldDB" id="A0A382SEL8"/>
<dbReference type="EMBL" id="UINC01128271">
    <property type="protein sequence ID" value="SVD07915.1"/>
    <property type="molecule type" value="Genomic_DNA"/>
</dbReference>
<evidence type="ECO:0000313" key="1">
    <source>
        <dbReference type="EMBL" id="SVD07915.1"/>
    </source>
</evidence>